<evidence type="ECO:0000313" key="2">
    <source>
        <dbReference type="EMBL" id="TRM56342.1"/>
    </source>
</evidence>
<reference evidence="2 3" key="1">
    <citation type="journal article" date="2019" name="New Phytol.">
        <title>Comparative genomics reveals unique wood-decay strategies and fruiting body development in the Schizophyllaceae.</title>
        <authorList>
            <person name="Almasi E."/>
            <person name="Sahu N."/>
            <person name="Krizsan K."/>
            <person name="Balint B."/>
            <person name="Kovacs G.M."/>
            <person name="Kiss B."/>
            <person name="Cseklye J."/>
            <person name="Drula E."/>
            <person name="Henrissat B."/>
            <person name="Nagy I."/>
            <person name="Chovatia M."/>
            <person name="Adam C."/>
            <person name="LaButti K."/>
            <person name="Lipzen A."/>
            <person name="Riley R."/>
            <person name="Grigoriev I.V."/>
            <person name="Nagy L.G."/>
        </authorList>
    </citation>
    <scope>NUCLEOTIDE SEQUENCE [LARGE SCALE GENOMIC DNA]</scope>
    <source>
        <strain evidence="2 3">NL-1724</strain>
    </source>
</reference>
<keyword evidence="3" id="KW-1185">Reference proteome</keyword>
<feature type="compositionally biased region" description="Pro residues" evidence="1">
    <location>
        <begin position="329"/>
        <end position="339"/>
    </location>
</feature>
<feature type="compositionally biased region" description="Low complexity" evidence="1">
    <location>
        <begin position="233"/>
        <end position="243"/>
    </location>
</feature>
<feature type="region of interest" description="Disordered" evidence="1">
    <location>
        <begin position="114"/>
        <end position="172"/>
    </location>
</feature>
<dbReference type="EMBL" id="VDMD01000072">
    <property type="protein sequence ID" value="TRM56342.1"/>
    <property type="molecule type" value="Genomic_DNA"/>
</dbReference>
<proteinExistence type="predicted"/>
<evidence type="ECO:0000256" key="1">
    <source>
        <dbReference type="SAM" id="MobiDB-lite"/>
    </source>
</evidence>
<feature type="region of interest" description="Disordered" evidence="1">
    <location>
        <begin position="359"/>
        <end position="420"/>
    </location>
</feature>
<feature type="compositionally biased region" description="Basic residues" evidence="1">
    <location>
        <begin position="214"/>
        <end position="223"/>
    </location>
</feature>
<feature type="compositionally biased region" description="Polar residues" evidence="1">
    <location>
        <begin position="115"/>
        <end position="124"/>
    </location>
</feature>
<protein>
    <submittedName>
        <fullName evidence="2">Uncharacterized protein</fullName>
    </submittedName>
</protein>
<organism evidence="2 3">
    <name type="scientific">Schizophyllum amplum</name>
    <dbReference type="NCBI Taxonomy" id="97359"/>
    <lineage>
        <taxon>Eukaryota</taxon>
        <taxon>Fungi</taxon>
        <taxon>Dikarya</taxon>
        <taxon>Basidiomycota</taxon>
        <taxon>Agaricomycotina</taxon>
        <taxon>Agaricomycetes</taxon>
        <taxon>Agaricomycetidae</taxon>
        <taxon>Agaricales</taxon>
        <taxon>Schizophyllaceae</taxon>
        <taxon>Schizophyllum</taxon>
    </lineage>
</organism>
<dbReference type="Proteomes" id="UP000320762">
    <property type="component" value="Unassembled WGS sequence"/>
</dbReference>
<evidence type="ECO:0000313" key="3">
    <source>
        <dbReference type="Proteomes" id="UP000320762"/>
    </source>
</evidence>
<sequence>MPSTLEPVRSVGKMCEPAAPTCRLGFWVRRPTLLLPTLPHTVTHPSPLLLLVHPPAQLRATATATAPPRRIATRGKGLPNEDNGKPARLPTHHHLAPDPGCARRRPRPLLLATKPCQQSPTSHTGVRLRTRAPASTPGMPAPPRPASTLRGCEPAATAHSTQAGASALPHPTPHALSSLLCGVHIRNAGTKSTERQPPPPARTRALSRPPRLPQKAHRARPRPQRPSPRVPPRRAAPAFTPAAFKPTGVRVRAPPSFAPPQPQPRRRIATAPAPRDLASPALPECTSADLRASAGAHPRPPRLQRRTRAIRLHRPRFHALSRCFQTPQRRPPLPCPHPGRSPRGLKRGAMLQAPRIWSTNRCMPAPPSRRAPAPPCMSLRTTPAHPRAPSLLRGQVHLRPSPSPPSLPQDSLAPTPSLPAILHSPPSFTRVCVSTGTVSPARPPCLGIHALAPAPPSAPPALHTTQPNHVPRHRPPSTLAISLLSRAWLCFLPAKVCSLSALLKPHTPSPLKPARHGKHLYSPTYRPTYLHIYLPM</sequence>
<dbReference type="AlphaFoldDB" id="A0A550BUV9"/>
<accession>A0A550BUV9</accession>
<name>A0A550BUV9_9AGAR</name>
<feature type="region of interest" description="Disordered" evidence="1">
    <location>
        <begin position="189"/>
        <end position="281"/>
    </location>
</feature>
<gene>
    <name evidence="2" type="ORF">BD626DRAFT_575805</name>
</gene>
<comment type="caution">
    <text evidence="2">The sequence shown here is derived from an EMBL/GenBank/DDBJ whole genome shotgun (WGS) entry which is preliminary data.</text>
</comment>
<feature type="compositionally biased region" description="Pro residues" evidence="1">
    <location>
        <begin position="364"/>
        <end position="375"/>
    </location>
</feature>
<feature type="region of interest" description="Disordered" evidence="1">
    <location>
        <begin position="326"/>
        <end position="346"/>
    </location>
</feature>
<feature type="region of interest" description="Disordered" evidence="1">
    <location>
        <begin position="71"/>
        <end position="102"/>
    </location>
</feature>